<dbReference type="AlphaFoldDB" id="A0A1V5MH45"/>
<dbReference type="PANTHER" id="PTHR42852">
    <property type="entry name" value="THIOL:DISULFIDE INTERCHANGE PROTEIN DSBE"/>
    <property type="match status" value="1"/>
</dbReference>
<dbReference type="GO" id="GO:0016209">
    <property type="term" value="F:antioxidant activity"/>
    <property type="evidence" value="ECO:0007669"/>
    <property type="project" value="InterPro"/>
</dbReference>
<dbReference type="GO" id="GO:0016491">
    <property type="term" value="F:oxidoreductase activity"/>
    <property type="evidence" value="ECO:0007669"/>
    <property type="project" value="InterPro"/>
</dbReference>
<dbReference type="InterPro" id="IPR013766">
    <property type="entry name" value="Thioredoxin_domain"/>
</dbReference>
<name>A0A1V5MH45_UNCT6</name>
<feature type="domain" description="Thioredoxin" evidence="1">
    <location>
        <begin position="34"/>
        <end position="176"/>
    </location>
</feature>
<dbReference type="InterPro" id="IPR000866">
    <property type="entry name" value="AhpC/TSA"/>
</dbReference>
<dbReference type="SUPFAM" id="SSF52833">
    <property type="entry name" value="Thioredoxin-like"/>
    <property type="match status" value="1"/>
</dbReference>
<protein>
    <submittedName>
        <fullName evidence="2">Thiol-disulfide oxidoreductase ResA</fullName>
    </submittedName>
</protein>
<dbReference type="EMBL" id="MWAK01000086">
    <property type="protein sequence ID" value="OPZ92567.1"/>
    <property type="molecule type" value="Genomic_DNA"/>
</dbReference>
<dbReference type="PROSITE" id="PS00194">
    <property type="entry name" value="THIOREDOXIN_1"/>
    <property type="match status" value="1"/>
</dbReference>
<comment type="caution">
    <text evidence="2">The sequence shown here is derived from an EMBL/GenBank/DDBJ whole genome shotgun (WGS) entry which is preliminary data.</text>
</comment>
<dbReference type="InterPro" id="IPR017937">
    <property type="entry name" value="Thioredoxin_CS"/>
</dbReference>
<dbReference type="CDD" id="cd02966">
    <property type="entry name" value="TlpA_like_family"/>
    <property type="match status" value="1"/>
</dbReference>
<evidence type="ECO:0000313" key="2">
    <source>
        <dbReference type="EMBL" id="OPZ92567.1"/>
    </source>
</evidence>
<evidence type="ECO:0000259" key="1">
    <source>
        <dbReference type="PROSITE" id="PS51352"/>
    </source>
</evidence>
<dbReference type="Pfam" id="PF00578">
    <property type="entry name" value="AhpC-TSA"/>
    <property type="match status" value="1"/>
</dbReference>
<gene>
    <name evidence="2" type="primary">resA</name>
    <name evidence="2" type="ORF">BWY73_00747</name>
</gene>
<dbReference type="Proteomes" id="UP000485484">
    <property type="component" value="Unassembled WGS sequence"/>
</dbReference>
<sequence length="177" mass="19648">MTNRKRWAGGGILLAVFAALIWFGALFIPVVQGLDAGSKAPDFKTVTIDGKALELKNFKGKVVVLNFWATWCPPCRAEIPDFIEFTREYGKKVQVIGIGLERKPGNTTQILRRFVDQNKINYPVVDDSEGKLTVLYGNIRSIPTTFIIDASGIVRHMQIGSMSKAELIGKVKPLLKK</sequence>
<proteinExistence type="predicted"/>
<dbReference type="InterPro" id="IPR050553">
    <property type="entry name" value="Thioredoxin_ResA/DsbE_sf"/>
</dbReference>
<dbReference type="PROSITE" id="PS51352">
    <property type="entry name" value="THIOREDOXIN_2"/>
    <property type="match status" value="1"/>
</dbReference>
<organism evidence="2">
    <name type="scientific">candidate division TA06 bacterium ADurb.Bin417</name>
    <dbReference type="NCBI Taxonomy" id="1852828"/>
    <lineage>
        <taxon>Bacteria</taxon>
        <taxon>Bacteria division TA06</taxon>
    </lineage>
</organism>
<accession>A0A1V5MH45</accession>
<dbReference type="Gene3D" id="3.40.30.10">
    <property type="entry name" value="Glutaredoxin"/>
    <property type="match status" value="1"/>
</dbReference>
<reference evidence="2" key="1">
    <citation type="submission" date="2017-02" db="EMBL/GenBank/DDBJ databases">
        <title>Delving into the versatile metabolic prowess of the omnipresent phylum Bacteroidetes.</title>
        <authorList>
            <person name="Nobu M.K."/>
            <person name="Mei R."/>
            <person name="Narihiro T."/>
            <person name="Kuroda K."/>
            <person name="Liu W.-T."/>
        </authorList>
    </citation>
    <scope>NUCLEOTIDE SEQUENCE</scope>
    <source>
        <strain evidence="2">ADurb.Bin417</strain>
    </source>
</reference>
<dbReference type="InterPro" id="IPR036249">
    <property type="entry name" value="Thioredoxin-like_sf"/>
</dbReference>
<dbReference type="PANTHER" id="PTHR42852:SF13">
    <property type="entry name" value="PROTEIN DIPZ"/>
    <property type="match status" value="1"/>
</dbReference>